<organism evidence="1 2">
    <name type="scientific">Megasphaera micronuciformis F0359</name>
    <dbReference type="NCBI Taxonomy" id="706434"/>
    <lineage>
        <taxon>Bacteria</taxon>
        <taxon>Bacillati</taxon>
        <taxon>Bacillota</taxon>
        <taxon>Negativicutes</taxon>
        <taxon>Veillonellales</taxon>
        <taxon>Veillonellaceae</taxon>
        <taxon>Megasphaera</taxon>
    </lineage>
</organism>
<dbReference type="Pfam" id="PF02597">
    <property type="entry name" value="ThiS"/>
    <property type="match status" value="1"/>
</dbReference>
<dbReference type="InterPro" id="IPR010035">
    <property type="entry name" value="Thi_S"/>
</dbReference>
<dbReference type="EMBL" id="AECS01000036">
    <property type="protein sequence ID" value="EFQ04199.1"/>
    <property type="molecule type" value="Genomic_DNA"/>
</dbReference>
<dbReference type="CDD" id="cd00565">
    <property type="entry name" value="Ubl_ThiS"/>
    <property type="match status" value="1"/>
</dbReference>
<dbReference type="eggNOG" id="COG2104">
    <property type="taxonomic scope" value="Bacteria"/>
</dbReference>
<dbReference type="RefSeq" id="WP_006941811.1">
    <property type="nucleotide sequence ID" value="NZ_GL538208.1"/>
</dbReference>
<dbReference type="Proteomes" id="UP000003195">
    <property type="component" value="Unassembled WGS sequence"/>
</dbReference>
<proteinExistence type="predicted"/>
<dbReference type="InterPro" id="IPR012675">
    <property type="entry name" value="Beta-grasp_dom_sf"/>
</dbReference>
<evidence type="ECO:0000313" key="1">
    <source>
        <dbReference type="EMBL" id="EFQ04199.1"/>
    </source>
</evidence>
<dbReference type="InterPro" id="IPR016155">
    <property type="entry name" value="Mopterin_synth/thiamin_S_b"/>
</dbReference>
<dbReference type="SUPFAM" id="SSF54285">
    <property type="entry name" value="MoaD/ThiS"/>
    <property type="match status" value="1"/>
</dbReference>
<keyword evidence="2" id="KW-1185">Reference proteome</keyword>
<comment type="caution">
    <text evidence="1">The sequence shown here is derived from an EMBL/GenBank/DDBJ whole genome shotgun (WGS) entry which is preliminary data.</text>
</comment>
<gene>
    <name evidence="1" type="primary">thiS</name>
    <name evidence="1" type="ORF">HMPREF9429_00798</name>
</gene>
<dbReference type="NCBIfam" id="TIGR01683">
    <property type="entry name" value="thiS"/>
    <property type="match status" value="1"/>
</dbReference>
<sequence length="64" mass="7150">MIIVNGRGIDKKSLCLSHWLLLNDYDRDLIAVERNGSIVKRSDYDKTVLQDGDTVEIVQFVGGG</sequence>
<dbReference type="AlphaFoldDB" id="E2ZBH1"/>
<dbReference type="HOGENOM" id="CLU_174611_3_4_9"/>
<protein>
    <submittedName>
        <fullName evidence="1">Thiamine biosynthesis protein ThiS</fullName>
    </submittedName>
</protein>
<evidence type="ECO:0000313" key="2">
    <source>
        <dbReference type="Proteomes" id="UP000003195"/>
    </source>
</evidence>
<dbReference type="InterPro" id="IPR003749">
    <property type="entry name" value="ThiS/MoaD-like"/>
</dbReference>
<dbReference type="PANTHER" id="PTHR34472">
    <property type="entry name" value="SULFUR CARRIER PROTEIN THIS"/>
    <property type="match status" value="1"/>
</dbReference>
<reference evidence="1 2" key="1">
    <citation type="submission" date="2010-08" db="EMBL/GenBank/DDBJ databases">
        <authorList>
            <person name="Weinstock G."/>
            <person name="Sodergren E."/>
            <person name="Clifton S."/>
            <person name="Fulton L."/>
            <person name="Fulton B."/>
            <person name="Courtney L."/>
            <person name="Fronick C."/>
            <person name="Harrison M."/>
            <person name="Strong C."/>
            <person name="Farmer C."/>
            <person name="Delahaunty K."/>
            <person name="Markovic C."/>
            <person name="Hall O."/>
            <person name="Minx P."/>
            <person name="Tomlinson C."/>
            <person name="Mitreva M."/>
            <person name="Hou S."/>
            <person name="Chen J."/>
            <person name="Wollam A."/>
            <person name="Pepin K.H."/>
            <person name="Johnson M."/>
            <person name="Bhonagiri V."/>
            <person name="Zhang X."/>
            <person name="Suruliraj S."/>
            <person name="Warren W."/>
            <person name="Chinwalla A."/>
            <person name="Mardis E.R."/>
            <person name="Wilson R.K."/>
        </authorList>
    </citation>
    <scope>NUCLEOTIDE SEQUENCE [LARGE SCALE GENOMIC DNA]</scope>
    <source>
        <strain evidence="1 2">F0359</strain>
    </source>
</reference>
<name>E2ZBH1_9FIRM</name>
<dbReference type="OrthoDB" id="9798559at2"/>
<dbReference type="PANTHER" id="PTHR34472:SF1">
    <property type="entry name" value="SULFUR CARRIER PROTEIN THIS"/>
    <property type="match status" value="1"/>
</dbReference>
<dbReference type="Gene3D" id="3.10.20.30">
    <property type="match status" value="1"/>
</dbReference>
<dbReference type="STRING" id="706434.HMPREF9429_00798"/>
<accession>E2ZBH1</accession>